<sequence length="320" mass="34762">MPMSTLTNSQTLSTTLLGSALLDRIGNTPLVRLERLSAQWPGIQILGKAEWANPGGSVKDRPASSIVLAAQREGRLTAGKHLLDATSGNTGIAYAMLGAAMGFKVTLCMPSNVSPERKRILLAYGAEIVWTDPNDGSDGAIVKARELAAQEPEKYFYADQYSNQNNWQAHYRTTANEIWQQTEGRITHFVTGLGTSGTFMGTTRRLRELNPEITCISMQPDSPFHGLEGLKHMPTAIVPDIYDAGLANRNIEMETEAAYAMAKRLARTEGLLVGVSSAGNVAAAARIAEELASEGREGVIVTILCDSADKYLSERFWEEE</sequence>
<dbReference type="PROSITE" id="PS00901">
    <property type="entry name" value="CYS_SYNTHASE"/>
    <property type="match status" value="1"/>
</dbReference>
<dbReference type="InterPro" id="IPR050214">
    <property type="entry name" value="Cys_Synth/Cystath_Beta-Synth"/>
</dbReference>
<keyword evidence="3" id="KW-0663">Pyridoxal phosphate</keyword>
<keyword evidence="6" id="KW-1185">Reference proteome</keyword>
<evidence type="ECO:0000313" key="6">
    <source>
        <dbReference type="Proteomes" id="UP000002207"/>
    </source>
</evidence>
<proteinExistence type="inferred from homology"/>
<dbReference type="CDD" id="cd01561">
    <property type="entry name" value="CBS_like"/>
    <property type="match status" value="1"/>
</dbReference>
<dbReference type="GO" id="GO:0006535">
    <property type="term" value="P:cysteine biosynthetic process from serine"/>
    <property type="evidence" value="ECO:0007669"/>
    <property type="project" value="InterPro"/>
</dbReference>
<feature type="domain" description="Tryptophan synthase beta chain-like PALP" evidence="4">
    <location>
        <begin position="23"/>
        <end position="306"/>
    </location>
</feature>
<name>C1F3V3_ACIC5</name>
<dbReference type="eggNOG" id="COG0031">
    <property type="taxonomic scope" value="Bacteria"/>
</dbReference>
<dbReference type="AlphaFoldDB" id="C1F3V3"/>
<evidence type="ECO:0000256" key="2">
    <source>
        <dbReference type="ARBA" id="ARBA00007103"/>
    </source>
</evidence>
<dbReference type="InParanoid" id="C1F3V3"/>
<dbReference type="GO" id="GO:0016765">
    <property type="term" value="F:transferase activity, transferring alkyl or aryl (other than methyl) groups"/>
    <property type="evidence" value="ECO:0007669"/>
    <property type="project" value="UniProtKB-ARBA"/>
</dbReference>
<comment type="similarity">
    <text evidence="2">Belongs to the cysteine synthase/cystathionine beta-synthase family.</text>
</comment>
<dbReference type="KEGG" id="aca:ACP_2892"/>
<evidence type="ECO:0000256" key="1">
    <source>
        <dbReference type="ARBA" id="ARBA00001933"/>
    </source>
</evidence>
<dbReference type="FunFam" id="3.40.50.1100:FF:000003">
    <property type="entry name" value="Cystathionine beta-synthase"/>
    <property type="match status" value="1"/>
</dbReference>
<dbReference type="InterPro" id="IPR036052">
    <property type="entry name" value="TrpB-like_PALP_sf"/>
</dbReference>
<evidence type="ECO:0000313" key="5">
    <source>
        <dbReference type="EMBL" id="ACO32156.1"/>
    </source>
</evidence>
<dbReference type="Proteomes" id="UP000002207">
    <property type="component" value="Chromosome"/>
</dbReference>
<gene>
    <name evidence="5" type="ordered locus">ACP_2892</name>
</gene>
<dbReference type="InterPro" id="IPR001216">
    <property type="entry name" value="P-phosphate_BS"/>
</dbReference>
<dbReference type="SUPFAM" id="SSF53686">
    <property type="entry name" value="Tryptophan synthase beta subunit-like PLP-dependent enzymes"/>
    <property type="match status" value="1"/>
</dbReference>
<protein>
    <submittedName>
        <fullName evidence="5">Putative cysteine synthase B</fullName>
    </submittedName>
</protein>
<comment type="cofactor">
    <cofactor evidence="1">
        <name>pyridoxal 5'-phosphate</name>
        <dbReference type="ChEBI" id="CHEBI:597326"/>
    </cofactor>
</comment>
<dbReference type="EMBL" id="CP001472">
    <property type="protein sequence ID" value="ACO32156.1"/>
    <property type="molecule type" value="Genomic_DNA"/>
</dbReference>
<accession>C1F3V3</accession>
<dbReference type="STRING" id="240015.ACP_2892"/>
<evidence type="ECO:0000256" key="3">
    <source>
        <dbReference type="ARBA" id="ARBA00022898"/>
    </source>
</evidence>
<dbReference type="PANTHER" id="PTHR10314">
    <property type="entry name" value="CYSTATHIONINE BETA-SYNTHASE"/>
    <property type="match status" value="1"/>
</dbReference>
<reference evidence="5 6" key="1">
    <citation type="journal article" date="2009" name="Appl. Environ. Microbiol.">
        <title>Three genomes from the phylum Acidobacteria provide insight into the lifestyles of these microorganisms in soils.</title>
        <authorList>
            <person name="Ward N.L."/>
            <person name="Challacombe J.F."/>
            <person name="Janssen P.H."/>
            <person name="Henrissat B."/>
            <person name="Coutinho P.M."/>
            <person name="Wu M."/>
            <person name="Xie G."/>
            <person name="Haft D.H."/>
            <person name="Sait M."/>
            <person name="Badger J."/>
            <person name="Barabote R.D."/>
            <person name="Bradley B."/>
            <person name="Brettin T.S."/>
            <person name="Brinkac L.M."/>
            <person name="Bruce D."/>
            <person name="Creasy T."/>
            <person name="Daugherty S.C."/>
            <person name="Davidsen T.M."/>
            <person name="DeBoy R.T."/>
            <person name="Detter J.C."/>
            <person name="Dodson R.J."/>
            <person name="Durkin A.S."/>
            <person name="Ganapathy A."/>
            <person name="Gwinn-Giglio M."/>
            <person name="Han C.S."/>
            <person name="Khouri H."/>
            <person name="Kiss H."/>
            <person name="Kothari S.P."/>
            <person name="Madupu R."/>
            <person name="Nelson K.E."/>
            <person name="Nelson W.C."/>
            <person name="Paulsen I."/>
            <person name="Penn K."/>
            <person name="Ren Q."/>
            <person name="Rosovitz M.J."/>
            <person name="Selengut J.D."/>
            <person name="Shrivastava S."/>
            <person name="Sullivan S.A."/>
            <person name="Tapia R."/>
            <person name="Thompson L.S."/>
            <person name="Watkins K.L."/>
            <person name="Yang Q."/>
            <person name="Yu C."/>
            <person name="Zafar N."/>
            <person name="Zhou L."/>
            <person name="Kuske C.R."/>
        </authorList>
    </citation>
    <scope>NUCLEOTIDE SEQUENCE [LARGE SCALE GENOMIC DNA]</scope>
    <source>
        <strain evidence="6">ATCC 51196 / DSM 11244 / BCRC 80197 / JCM 7670 / NBRC 15755 / NCIMB 13165 / 161</strain>
    </source>
</reference>
<dbReference type="Gene3D" id="3.40.50.1100">
    <property type="match status" value="2"/>
</dbReference>
<dbReference type="InterPro" id="IPR001926">
    <property type="entry name" value="TrpB-like_PALP"/>
</dbReference>
<organism evidence="5 6">
    <name type="scientific">Acidobacterium capsulatum (strain ATCC 51196 / DSM 11244 / BCRC 80197 / JCM 7670 / NBRC 15755 / NCIMB 13165 / 161)</name>
    <dbReference type="NCBI Taxonomy" id="240015"/>
    <lineage>
        <taxon>Bacteria</taxon>
        <taxon>Pseudomonadati</taxon>
        <taxon>Acidobacteriota</taxon>
        <taxon>Terriglobia</taxon>
        <taxon>Terriglobales</taxon>
        <taxon>Acidobacteriaceae</taxon>
        <taxon>Acidobacterium</taxon>
    </lineage>
</organism>
<dbReference type="HOGENOM" id="CLU_021018_1_0_0"/>
<dbReference type="Pfam" id="PF00291">
    <property type="entry name" value="PALP"/>
    <property type="match status" value="1"/>
</dbReference>
<evidence type="ECO:0000259" key="4">
    <source>
        <dbReference type="Pfam" id="PF00291"/>
    </source>
</evidence>